<protein>
    <submittedName>
        <fullName evidence="3">Uncharacterized protein</fullName>
    </submittedName>
</protein>
<dbReference type="GO" id="GO:0043539">
    <property type="term" value="F:protein serine/threonine kinase activator activity"/>
    <property type="evidence" value="ECO:0007669"/>
    <property type="project" value="TreeGrafter"/>
</dbReference>
<dbReference type="SUPFAM" id="SSF48371">
    <property type="entry name" value="ARM repeat"/>
    <property type="match status" value="1"/>
</dbReference>
<accession>A0A4S4DP64</accession>
<evidence type="ECO:0000313" key="4">
    <source>
        <dbReference type="Proteomes" id="UP000306102"/>
    </source>
</evidence>
<evidence type="ECO:0000256" key="1">
    <source>
        <dbReference type="ARBA" id="ARBA00011012"/>
    </source>
</evidence>
<evidence type="ECO:0000256" key="2">
    <source>
        <dbReference type="SAM" id="MobiDB-lite"/>
    </source>
</evidence>
<reference evidence="3 4" key="1">
    <citation type="journal article" date="2018" name="Proc. Natl. Acad. Sci. U.S.A.">
        <title>Draft genome sequence of Camellia sinensis var. sinensis provides insights into the evolution of the tea genome and tea quality.</title>
        <authorList>
            <person name="Wei C."/>
            <person name="Yang H."/>
            <person name="Wang S."/>
            <person name="Zhao J."/>
            <person name="Liu C."/>
            <person name="Gao L."/>
            <person name="Xia E."/>
            <person name="Lu Y."/>
            <person name="Tai Y."/>
            <person name="She G."/>
            <person name="Sun J."/>
            <person name="Cao H."/>
            <person name="Tong W."/>
            <person name="Gao Q."/>
            <person name="Li Y."/>
            <person name="Deng W."/>
            <person name="Jiang X."/>
            <person name="Wang W."/>
            <person name="Chen Q."/>
            <person name="Zhang S."/>
            <person name="Li H."/>
            <person name="Wu J."/>
            <person name="Wang P."/>
            <person name="Li P."/>
            <person name="Shi C."/>
            <person name="Zheng F."/>
            <person name="Jian J."/>
            <person name="Huang B."/>
            <person name="Shan D."/>
            <person name="Shi M."/>
            <person name="Fang C."/>
            <person name="Yue Y."/>
            <person name="Li F."/>
            <person name="Li D."/>
            <person name="Wei S."/>
            <person name="Han B."/>
            <person name="Jiang C."/>
            <person name="Yin Y."/>
            <person name="Xia T."/>
            <person name="Zhang Z."/>
            <person name="Bennetzen J.L."/>
            <person name="Zhao S."/>
            <person name="Wan X."/>
        </authorList>
    </citation>
    <scope>NUCLEOTIDE SEQUENCE [LARGE SCALE GENOMIC DNA]</scope>
    <source>
        <strain evidence="4">cv. Shuchazao</strain>
        <tissue evidence="3">Leaf</tissue>
    </source>
</reference>
<dbReference type="STRING" id="542762.A0A4S4DP64"/>
<name>A0A4S4DP64_CAMSN</name>
<dbReference type="PANTHER" id="PTHR10182">
    <property type="entry name" value="CALCIUM-BINDING PROTEIN 39-RELATED"/>
    <property type="match status" value="1"/>
</dbReference>
<dbReference type="InterPro" id="IPR016024">
    <property type="entry name" value="ARM-type_fold"/>
</dbReference>
<dbReference type="EMBL" id="SDRB02010773">
    <property type="protein sequence ID" value="THG04434.1"/>
    <property type="molecule type" value="Genomic_DNA"/>
</dbReference>
<dbReference type="GO" id="GO:0035556">
    <property type="term" value="P:intracellular signal transduction"/>
    <property type="evidence" value="ECO:0007669"/>
    <property type="project" value="TreeGrafter"/>
</dbReference>
<comment type="similarity">
    <text evidence="1">Belongs to the Mo25 family.</text>
</comment>
<keyword evidence="4" id="KW-1185">Reference proteome</keyword>
<sequence length="351" mass="38860">MRVMLCGDGEVEPNMDQVSQLTLEICKEDVLALFIHKLPILEWEARKDLVHCWSILLKQKGDSTYCCVQYLENHLELLDFLVVSYDNKEIALNCGNILRECIKLPTLANLSKFLVEKRTQYGLVMLNDPVVERWTPVTVKDGDFVTNMVTTDFGQLGQDFQLRMRVNDYLQRFRREERPMGFQGNFTQRVVKGVRPVAYQSSPQGGGFSSLKGVGDLGLSEQPNSLVNTDVGQTEGGLGCRASCDLHLSESGRVAPFRLGGHRRGSVSPSGLELVVHRTISAEAQGSRLVEASKSGTSQLAASKLGARQSRLELDMPRDASSAEEHGSRLLVASERDTSQSAASELVERQS</sequence>
<feature type="compositionally biased region" description="Basic and acidic residues" evidence="2">
    <location>
        <begin position="310"/>
        <end position="338"/>
    </location>
</feature>
<organism evidence="3 4">
    <name type="scientific">Camellia sinensis var. sinensis</name>
    <name type="common">China tea</name>
    <dbReference type="NCBI Taxonomy" id="542762"/>
    <lineage>
        <taxon>Eukaryota</taxon>
        <taxon>Viridiplantae</taxon>
        <taxon>Streptophyta</taxon>
        <taxon>Embryophyta</taxon>
        <taxon>Tracheophyta</taxon>
        <taxon>Spermatophyta</taxon>
        <taxon>Magnoliopsida</taxon>
        <taxon>eudicotyledons</taxon>
        <taxon>Gunneridae</taxon>
        <taxon>Pentapetalae</taxon>
        <taxon>asterids</taxon>
        <taxon>Ericales</taxon>
        <taxon>Theaceae</taxon>
        <taxon>Camellia</taxon>
    </lineage>
</organism>
<evidence type="ECO:0000313" key="3">
    <source>
        <dbReference type="EMBL" id="THG04434.1"/>
    </source>
</evidence>
<dbReference type="InterPro" id="IPR011989">
    <property type="entry name" value="ARM-like"/>
</dbReference>
<proteinExistence type="inferred from homology"/>
<dbReference type="Gene3D" id="1.25.10.10">
    <property type="entry name" value="Leucine-rich Repeat Variant"/>
    <property type="match status" value="1"/>
</dbReference>
<dbReference type="PANTHER" id="PTHR10182:SF3">
    <property type="entry name" value="PROTEIN MO25"/>
    <property type="match status" value="1"/>
</dbReference>
<dbReference type="Pfam" id="PF08569">
    <property type="entry name" value="Mo25"/>
    <property type="match status" value="1"/>
</dbReference>
<dbReference type="InterPro" id="IPR013878">
    <property type="entry name" value="Mo25"/>
</dbReference>
<feature type="region of interest" description="Disordered" evidence="2">
    <location>
        <begin position="290"/>
        <end position="351"/>
    </location>
</feature>
<dbReference type="AlphaFoldDB" id="A0A4S4DP64"/>
<gene>
    <name evidence="3" type="ORF">TEA_003282</name>
</gene>
<dbReference type="Proteomes" id="UP000306102">
    <property type="component" value="Unassembled WGS sequence"/>
</dbReference>
<comment type="caution">
    <text evidence="3">The sequence shown here is derived from an EMBL/GenBank/DDBJ whole genome shotgun (WGS) entry which is preliminary data.</text>
</comment>